<protein>
    <recommendedName>
        <fullName evidence="2">HypX</fullName>
    </recommendedName>
</protein>
<name>A0A679JHI3_VARPD</name>
<dbReference type="NCBIfam" id="NF047389">
    <property type="entry name" value="ATPase_Sll1717"/>
    <property type="match status" value="1"/>
</dbReference>
<reference evidence="1" key="1">
    <citation type="submission" date="2019-12" db="EMBL/GenBank/DDBJ databases">
        <authorList>
            <person name="Cremers G."/>
        </authorList>
    </citation>
    <scope>NUCLEOTIDE SEQUENCE</scope>
    <source>
        <strain evidence="1">Vvax</strain>
    </source>
</reference>
<dbReference type="AlphaFoldDB" id="A0A679JHI3"/>
<proteinExistence type="predicted"/>
<dbReference type="InterPro" id="IPR059206">
    <property type="entry name" value="Sll1717-like"/>
</dbReference>
<dbReference type="RefSeq" id="WP_339092266.1">
    <property type="nucleotide sequence ID" value="NZ_LR743507.1"/>
</dbReference>
<accession>A0A679JHI3</accession>
<evidence type="ECO:0008006" key="2">
    <source>
        <dbReference type="Google" id="ProtNLM"/>
    </source>
</evidence>
<dbReference type="EMBL" id="LR743507">
    <property type="protein sequence ID" value="CAA2108239.1"/>
    <property type="molecule type" value="Genomic_DNA"/>
</dbReference>
<sequence>MAKTLTNPLGDIRAEADHAMLSRAFYETPDYLSLLESDDKVVVVGRRGTGKSALTYRLQKQWSDPKASVLILVEPEEHHTLALAPLIARTGSRFLSIRGSCRLIWRYGLMLEIAQKLSSRYKTKESITQSEILAKHLKDWGRADLSFFEKIRSLLKRLITPAVTPDEAIGILVDALEEKAIERELKSILNNATYKVHVLVDRLDEGFDPDNSNVAFIDGALNAAIDVSTAFKGAIKPLVFLRDNIFRAVAHYDQDFTRNIEGQTLRLHWDATNLFYLVCNRIRSAFADTTQNNKRLWSRYTAHDLQGDDGFRQCLKFTLYRPRDILILLNSAFENASKRDLSAAVTTISLEDLEKSAKTISTNRLDDLHKEYRHIFPSIDSSISVFANRSPEVPLAEACELLMEVLGNPKSLESSTELAIFSQPEDLIRALYGIGFFGMFDAGSGSYVFSHDGRRPETEFQPGQKLLIHPCYWMALNLTRSTLNPDEATDINDEYEIKVASVTPELRNQRLGRLITEYSNIPAGTDGAVEFEQWCLDALKICFAGRLDNIALHPNKDSVNRRDIVGTNLAQTGFWNRIQSDYSTRQVIFEIKNYEGPTLEDYRQTLSYLSGPYGNLGFIISRDWNANLEKDRDLTWVRSIYYEHKKVIVRLSGKFISDILGKLRNPQKHDAGDRALFSLLDDYERLYFSQPSSRARSKGRPPGRRR</sequence>
<organism evidence="1">
    <name type="scientific">Variovorax paradoxus</name>
    <dbReference type="NCBI Taxonomy" id="34073"/>
    <lineage>
        <taxon>Bacteria</taxon>
        <taxon>Pseudomonadati</taxon>
        <taxon>Pseudomonadota</taxon>
        <taxon>Betaproteobacteria</taxon>
        <taxon>Burkholderiales</taxon>
        <taxon>Comamonadaceae</taxon>
        <taxon>Variovorax</taxon>
    </lineage>
</organism>
<evidence type="ECO:0000313" key="1">
    <source>
        <dbReference type="EMBL" id="CAA2108239.1"/>
    </source>
</evidence>
<gene>
    <name evidence="1" type="ORF">VVAX_04749</name>
</gene>